<dbReference type="Proteomes" id="UP000053789">
    <property type="component" value="Unassembled WGS sequence"/>
</dbReference>
<evidence type="ECO:0000313" key="3">
    <source>
        <dbReference type="Proteomes" id="UP000053789"/>
    </source>
</evidence>
<evidence type="ECO:0000256" key="1">
    <source>
        <dbReference type="SAM" id="MobiDB-lite"/>
    </source>
</evidence>
<gene>
    <name evidence="2" type="ORF">Z519_10740</name>
</gene>
<dbReference type="Gene3D" id="3.40.50.300">
    <property type="entry name" value="P-loop containing nucleotide triphosphate hydrolases"/>
    <property type="match status" value="1"/>
</dbReference>
<sequence>MAASSADTGDEHASQPPQSRAMSVSTLVEDPDNGQHATSLSALRRLPNPFSVAASAFGAMFHPSERASPFMDQRFIDNLPLREREPAGFIPHDGSFQPHGQVAVADDETVLAYTVPEAADQMDRERNHGYFQLMQGRPPNASDGCQGAQAEEIKTCPLFSNHVQKALRNGIIGVSDPNNTAFPQYGLLGMREQTYNSSVPDTAGTLSLDDDLVFANMNAPWSAFICGSQGAGKSHSLSCLLENSLLASSSAGENLRPLAGLVFHYDKFTSSESTQLCEAAYLCSSGIPVRILVSPSNIHAMHRLYRNLPGLPKDAPRPEVIPLYFQENQLNVTRLMTLMAIDDQGKIPLYMEVLFKVLRDMTVERKGAGGVDYLDFKDRLLGKDLSSQQSGPLRLRLEMLESFLADKDQPAQAMALLKDMFKSAQGSLTIIDLSCPFVNENDACTLFTICLSIFMENRGDCGRIIALDEAHKFLTRSGEAEKLTDELTSIVRQQRHLASRVIVSTQEPTLAPRFIDLCNVCIVHRFNSPAWFDMLQGHLAGASRHKEWSNTTLFEMIVGLETGEALIFCPAALFDVYNGNVRRLKDAFIRVRIRNRVTADGGKSILASDKMKDMEPGELLIEDLIRPFAMRAVHGVPTIPAMPALPTGLSVKQAKKAQRRAVKAGRVTKSQTPLSRPDNLSKGLAYRRARGQQPKEIQGPTEGSTHISAQGPTQYAVLRSAQGLEEDREQGGAFCATPPTDPDDLFAPTSSFVPLASTLHSARTPSFHDLLPYLRNAVSESLRKDPTGIAFGKVRSQAARSAGLPEGFFSASPWKAWSRRVINEQVAKHAEAYGIPLPLRH</sequence>
<feature type="compositionally biased region" description="Polar residues" evidence="1">
    <location>
        <begin position="15"/>
        <end position="26"/>
    </location>
</feature>
<dbReference type="OrthoDB" id="2316594at2759"/>
<reference evidence="2" key="1">
    <citation type="submission" date="2015-01" db="EMBL/GenBank/DDBJ databases">
        <title>The Genome Sequence of Cladophialophora bantiana CBS 173.52.</title>
        <authorList>
            <consortium name="The Broad Institute Genomics Platform"/>
            <person name="Cuomo C."/>
            <person name="de Hoog S."/>
            <person name="Gorbushina A."/>
            <person name="Stielow B."/>
            <person name="Teixiera M."/>
            <person name="Abouelleil A."/>
            <person name="Chapman S.B."/>
            <person name="Priest M."/>
            <person name="Young S.K."/>
            <person name="Wortman J."/>
            <person name="Nusbaum C."/>
            <person name="Birren B."/>
        </authorList>
    </citation>
    <scope>NUCLEOTIDE SEQUENCE [LARGE SCALE GENOMIC DNA]</scope>
    <source>
        <strain evidence="2">CBS 173.52</strain>
    </source>
</reference>
<evidence type="ECO:0000313" key="2">
    <source>
        <dbReference type="EMBL" id="KIW88694.1"/>
    </source>
</evidence>
<protein>
    <recommendedName>
        <fullName evidence="4">AAA+ ATPase domain-containing protein</fullName>
    </recommendedName>
</protein>
<dbReference type="HOGENOM" id="CLU_015256_1_1_1"/>
<name>A0A0D2HVT6_CLAB1</name>
<keyword evidence="3" id="KW-1185">Reference proteome</keyword>
<feature type="region of interest" description="Disordered" evidence="1">
    <location>
        <begin position="690"/>
        <end position="712"/>
    </location>
</feature>
<feature type="compositionally biased region" description="Polar residues" evidence="1">
    <location>
        <begin position="701"/>
        <end position="712"/>
    </location>
</feature>
<organism evidence="2 3">
    <name type="scientific">Cladophialophora bantiana (strain ATCC 10958 / CBS 173.52 / CDC B-1940 / NIH 8579)</name>
    <name type="common">Xylohypha bantiana</name>
    <dbReference type="NCBI Taxonomy" id="1442370"/>
    <lineage>
        <taxon>Eukaryota</taxon>
        <taxon>Fungi</taxon>
        <taxon>Dikarya</taxon>
        <taxon>Ascomycota</taxon>
        <taxon>Pezizomycotina</taxon>
        <taxon>Eurotiomycetes</taxon>
        <taxon>Chaetothyriomycetidae</taxon>
        <taxon>Chaetothyriales</taxon>
        <taxon>Herpotrichiellaceae</taxon>
        <taxon>Cladophialophora</taxon>
    </lineage>
</organism>
<dbReference type="SUPFAM" id="SSF52540">
    <property type="entry name" value="P-loop containing nucleoside triphosphate hydrolases"/>
    <property type="match status" value="1"/>
</dbReference>
<evidence type="ECO:0008006" key="4">
    <source>
        <dbReference type="Google" id="ProtNLM"/>
    </source>
</evidence>
<dbReference type="VEuPathDB" id="FungiDB:Z519_10740"/>
<feature type="region of interest" description="Disordered" evidence="1">
    <location>
        <begin position="1"/>
        <end position="36"/>
    </location>
</feature>
<dbReference type="EMBL" id="KN846998">
    <property type="protein sequence ID" value="KIW88694.1"/>
    <property type="molecule type" value="Genomic_DNA"/>
</dbReference>
<dbReference type="InterPro" id="IPR027417">
    <property type="entry name" value="P-loop_NTPase"/>
</dbReference>
<proteinExistence type="predicted"/>
<dbReference type="RefSeq" id="XP_016615363.1">
    <property type="nucleotide sequence ID" value="XM_016768456.1"/>
</dbReference>
<accession>A0A0D2HVT6</accession>
<dbReference type="GeneID" id="27703668"/>
<dbReference type="AlphaFoldDB" id="A0A0D2HVT6"/>